<evidence type="ECO:0000256" key="1">
    <source>
        <dbReference type="ARBA" id="ARBA00005736"/>
    </source>
</evidence>
<evidence type="ECO:0000313" key="5">
    <source>
        <dbReference type="EMBL" id="KAG9459621.1"/>
    </source>
</evidence>
<dbReference type="InterPro" id="IPR024337">
    <property type="entry name" value="tRNA_splic_suSen54"/>
</dbReference>
<comment type="caution">
    <text evidence="5">The sequence shown here is derived from an EMBL/GenBank/DDBJ whole genome shotgun (WGS) entry which is preliminary data.</text>
</comment>
<organism evidence="5 6">
    <name type="scientific">Aristolochia fimbriata</name>
    <name type="common">White veined hardy Dutchman's pipe vine</name>
    <dbReference type="NCBI Taxonomy" id="158543"/>
    <lineage>
        <taxon>Eukaryota</taxon>
        <taxon>Viridiplantae</taxon>
        <taxon>Streptophyta</taxon>
        <taxon>Embryophyta</taxon>
        <taxon>Tracheophyta</taxon>
        <taxon>Spermatophyta</taxon>
        <taxon>Magnoliopsida</taxon>
        <taxon>Magnoliidae</taxon>
        <taxon>Piperales</taxon>
        <taxon>Aristolochiaceae</taxon>
        <taxon>Aristolochia</taxon>
    </lineage>
</organism>
<evidence type="ECO:0000259" key="4">
    <source>
        <dbReference type="Pfam" id="PF12928"/>
    </source>
</evidence>
<sequence length="350" mass="39081">MKDWESCSEPSTSSEDDLQGLSDNESRENPFTKSGHATRKLQFRKNVSRARWDENINLAEVIERKGAIWTSTGIVRNKKLYLFLEETLFLAKIGALVVHHSNGMPLTTMQIAEKLAEGKNGCCFRSFMVYKRLKSLGYIVGRHNVHWTMKSCTSAQPCNINGHVSCCDVPRTMKSCTSQPESSMNSCSSLPESIMNKCTSHPESTMISSTFQPEGTMKSCVSQSESTKKSCTSQCKSTNDILSNSKIHCDDESHGDGDATSSINCIFKDLQLDDSEPTFDVYLPNCKFKKSSPGCPNYLVCLLRDSPPSRVDFERYERKSEGIPLKYCHVGGNGRVIFFSSNKIELPNLP</sequence>
<feature type="region of interest" description="Disordered" evidence="3">
    <location>
        <begin position="1"/>
        <end position="35"/>
    </location>
</feature>
<evidence type="ECO:0000256" key="3">
    <source>
        <dbReference type="SAM" id="MobiDB-lite"/>
    </source>
</evidence>
<accession>A0AAV7FFL7</accession>
<comment type="similarity">
    <text evidence="1">Belongs to the SEN54 family.</text>
</comment>
<gene>
    <name evidence="5" type="ORF">H6P81_004129</name>
</gene>
<dbReference type="PANTHER" id="PTHR21027">
    <property type="entry name" value="TRNA-SPLICING ENDONUCLEASE SUBUNIT SEN54"/>
    <property type="match status" value="1"/>
</dbReference>
<protein>
    <recommendedName>
        <fullName evidence="4">tRNA-splicing endonuclease subunit Sen54 N-terminal domain-containing protein</fullName>
    </recommendedName>
</protein>
<evidence type="ECO:0000256" key="2">
    <source>
        <dbReference type="ARBA" id="ARBA00022694"/>
    </source>
</evidence>
<dbReference type="Pfam" id="PF12928">
    <property type="entry name" value="tRNA_int_end_N2"/>
    <property type="match status" value="1"/>
</dbReference>
<dbReference type="Proteomes" id="UP000825729">
    <property type="component" value="Unassembled WGS sequence"/>
</dbReference>
<dbReference type="InterPro" id="IPR024336">
    <property type="entry name" value="tRNA_splic_suSen54_N"/>
</dbReference>
<dbReference type="PANTHER" id="PTHR21027:SF1">
    <property type="entry name" value="TRNA-SPLICING ENDONUCLEASE SUBUNIT SEN54"/>
    <property type="match status" value="1"/>
</dbReference>
<dbReference type="AlphaFoldDB" id="A0AAV7FFL7"/>
<dbReference type="GO" id="GO:0000379">
    <property type="term" value="P:tRNA-type intron splice site recognition and cleavage"/>
    <property type="evidence" value="ECO:0007669"/>
    <property type="project" value="TreeGrafter"/>
</dbReference>
<keyword evidence="2" id="KW-0819">tRNA processing</keyword>
<reference evidence="5 6" key="1">
    <citation type="submission" date="2021-07" db="EMBL/GenBank/DDBJ databases">
        <title>The Aristolochia fimbriata genome: insights into angiosperm evolution, floral development and chemical biosynthesis.</title>
        <authorList>
            <person name="Jiao Y."/>
        </authorList>
    </citation>
    <scope>NUCLEOTIDE SEQUENCE [LARGE SCALE GENOMIC DNA]</scope>
    <source>
        <strain evidence="5">IBCAS-2021</strain>
        <tissue evidence="5">Leaf</tissue>
    </source>
</reference>
<evidence type="ECO:0000313" key="6">
    <source>
        <dbReference type="Proteomes" id="UP000825729"/>
    </source>
</evidence>
<dbReference type="GO" id="GO:0000214">
    <property type="term" value="C:tRNA-intron endonuclease complex"/>
    <property type="evidence" value="ECO:0007669"/>
    <property type="project" value="TreeGrafter"/>
</dbReference>
<name>A0AAV7FFL7_ARIFI</name>
<feature type="domain" description="tRNA-splicing endonuclease subunit Sen54 N-terminal" evidence="4">
    <location>
        <begin position="39"/>
        <end position="98"/>
    </location>
</feature>
<keyword evidence="6" id="KW-1185">Reference proteome</keyword>
<dbReference type="EMBL" id="JAINDJ010000002">
    <property type="protein sequence ID" value="KAG9459621.1"/>
    <property type="molecule type" value="Genomic_DNA"/>
</dbReference>
<proteinExistence type="inferred from homology"/>